<gene>
    <name evidence="4" type="ORF">GFK26_18765</name>
</gene>
<protein>
    <submittedName>
        <fullName evidence="4">SDR family oxidoreductase</fullName>
    </submittedName>
</protein>
<dbReference type="InterPro" id="IPR020904">
    <property type="entry name" value="Sc_DH/Rdtase_CS"/>
</dbReference>
<dbReference type="Gene3D" id="3.40.50.720">
    <property type="entry name" value="NAD(P)-binding Rossmann-like Domain"/>
    <property type="match status" value="1"/>
</dbReference>
<feature type="domain" description="Ketoreductase" evidence="3">
    <location>
        <begin position="6"/>
        <end position="190"/>
    </location>
</feature>
<keyword evidence="2" id="KW-0472">Membrane</keyword>
<dbReference type="PANTHER" id="PTHR42760">
    <property type="entry name" value="SHORT-CHAIN DEHYDROGENASES/REDUCTASES FAMILY MEMBER"/>
    <property type="match status" value="1"/>
</dbReference>
<dbReference type="Pfam" id="PF13561">
    <property type="entry name" value="adh_short_C2"/>
    <property type="match status" value="1"/>
</dbReference>
<dbReference type="InterPro" id="IPR036291">
    <property type="entry name" value="NAD(P)-bd_dom_sf"/>
</dbReference>
<evidence type="ECO:0000256" key="1">
    <source>
        <dbReference type="ARBA" id="ARBA00006484"/>
    </source>
</evidence>
<sequence>MTNHAAVTIVTGGASGIGLATAAWLLARGRSVLVLDHSEANLESARAALKAYTDTAAFAVLDVTDEEAMLHLISSRIPASTAISGLVNSAGFGADIPFFETTSQTLRDMLEVNLVGTFAISREVATRMSGTGGGSIVHISSVSGLIGNKGRSAYGATKAALVNLTQVMSNELARYRIRVNCVCPGPIETPLAAAAHGDAGKVLWEQQVPMKRYGTPKEIANTVGFLLDEESSSYVTGQIVSVDGGFIASGLLSPA</sequence>
<reference evidence="4 5" key="1">
    <citation type="submission" date="2019-10" db="EMBL/GenBank/DDBJ databases">
        <title>Complete genome sequence of Variovorax paradoxus 5C-2.</title>
        <authorList>
            <person name="Gogoleva N.E."/>
            <person name="Balkin A.S."/>
        </authorList>
    </citation>
    <scope>NUCLEOTIDE SEQUENCE [LARGE SCALE GENOMIC DNA]</scope>
    <source>
        <strain evidence="4 5">5C-2</strain>
    </source>
</reference>
<comment type="similarity">
    <text evidence="1">Belongs to the short-chain dehydrogenases/reductases (SDR) family.</text>
</comment>
<dbReference type="GO" id="GO:0030497">
    <property type="term" value="P:fatty acid elongation"/>
    <property type="evidence" value="ECO:0007669"/>
    <property type="project" value="TreeGrafter"/>
</dbReference>
<dbReference type="PRINTS" id="PR00080">
    <property type="entry name" value="SDRFAMILY"/>
</dbReference>
<name>A0A5Q0M778_VARPD</name>
<evidence type="ECO:0000313" key="5">
    <source>
        <dbReference type="Proteomes" id="UP000326780"/>
    </source>
</evidence>
<evidence type="ECO:0000313" key="4">
    <source>
        <dbReference type="EMBL" id="QFZ84667.1"/>
    </source>
</evidence>
<proteinExistence type="inferred from homology"/>
<dbReference type="GO" id="GO:0016616">
    <property type="term" value="F:oxidoreductase activity, acting on the CH-OH group of donors, NAD or NADP as acceptor"/>
    <property type="evidence" value="ECO:0007669"/>
    <property type="project" value="TreeGrafter"/>
</dbReference>
<dbReference type="RefSeq" id="WP_153283290.1">
    <property type="nucleotide sequence ID" value="NZ_CP045644.1"/>
</dbReference>
<dbReference type="PANTHER" id="PTHR42760:SF123">
    <property type="entry name" value="OXIDOREDUCTASE"/>
    <property type="match status" value="1"/>
</dbReference>
<evidence type="ECO:0000259" key="3">
    <source>
        <dbReference type="SMART" id="SM00822"/>
    </source>
</evidence>
<dbReference type="SMART" id="SM00822">
    <property type="entry name" value="PKS_KR"/>
    <property type="match status" value="1"/>
</dbReference>
<dbReference type="EMBL" id="CP045644">
    <property type="protein sequence ID" value="QFZ84667.1"/>
    <property type="molecule type" value="Genomic_DNA"/>
</dbReference>
<dbReference type="SUPFAM" id="SSF51735">
    <property type="entry name" value="NAD(P)-binding Rossmann-fold domains"/>
    <property type="match status" value="1"/>
</dbReference>
<keyword evidence="2" id="KW-0812">Transmembrane</keyword>
<dbReference type="CDD" id="cd05233">
    <property type="entry name" value="SDR_c"/>
    <property type="match status" value="1"/>
</dbReference>
<dbReference type="InterPro" id="IPR002347">
    <property type="entry name" value="SDR_fam"/>
</dbReference>
<dbReference type="AlphaFoldDB" id="A0A5Q0M778"/>
<evidence type="ECO:0000256" key="2">
    <source>
        <dbReference type="SAM" id="Phobius"/>
    </source>
</evidence>
<keyword evidence="2" id="KW-1133">Transmembrane helix</keyword>
<dbReference type="FunFam" id="3.40.50.720:FF:000084">
    <property type="entry name" value="Short-chain dehydrogenase reductase"/>
    <property type="match status" value="1"/>
</dbReference>
<dbReference type="InterPro" id="IPR057326">
    <property type="entry name" value="KR_dom"/>
</dbReference>
<organism evidence="4 5">
    <name type="scientific">Variovorax paradoxus</name>
    <dbReference type="NCBI Taxonomy" id="34073"/>
    <lineage>
        <taxon>Bacteria</taxon>
        <taxon>Pseudomonadati</taxon>
        <taxon>Pseudomonadota</taxon>
        <taxon>Betaproteobacteria</taxon>
        <taxon>Burkholderiales</taxon>
        <taxon>Comamonadaceae</taxon>
        <taxon>Variovorax</taxon>
    </lineage>
</organism>
<dbReference type="PROSITE" id="PS00061">
    <property type="entry name" value="ADH_SHORT"/>
    <property type="match status" value="1"/>
</dbReference>
<feature type="transmembrane region" description="Helical" evidence="2">
    <location>
        <begin position="6"/>
        <end position="27"/>
    </location>
</feature>
<accession>A0A5Q0M778</accession>
<dbReference type="Proteomes" id="UP000326780">
    <property type="component" value="Chromosome"/>
</dbReference>
<dbReference type="PRINTS" id="PR00081">
    <property type="entry name" value="GDHRDH"/>
</dbReference>